<comment type="similarity">
    <text evidence="1 9 10">Belongs to the peptidase A8 family.</text>
</comment>
<feature type="transmembrane region" description="Helical" evidence="9">
    <location>
        <begin position="152"/>
        <end position="169"/>
    </location>
</feature>
<dbReference type="InterPro" id="IPR001872">
    <property type="entry name" value="Peptidase_A8"/>
</dbReference>
<dbReference type="RefSeq" id="WP_016483081.1">
    <property type="nucleotide sequence ID" value="NC_021487.1"/>
</dbReference>
<dbReference type="GO" id="GO:0004190">
    <property type="term" value="F:aspartic-type endopeptidase activity"/>
    <property type="evidence" value="ECO:0007669"/>
    <property type="project" value="UniProtKB-UniRule"/>
</dbReference>
<proteinExistence type="inferred from homology"/>
<feature type="region of interest" description="Disordered" evidence="11">
    <location>
        <begin position="222"/>
        <end position="241"/>
    </location>
</feature>
<feature type="transmembrane region" description="Helical" evidence="9">
    <location>
        <begin position="128"/>
        <end position="145"/>
    </location>
</feature>
<evidence type="ECO:0000313" key="12">
    <source>
        <dbReference type="EMBL" id="CCW35551.1"/>
    </source>
</evidence>
<evidence type="ECO:0000256" key="5">
    <source>
        <dbReference type="ARBA" id="ARBA00022750"/>
    </source>
</evidence>
<keyword evidence="3 9" id="KW-0645">Protease</keyword>
<dbReference type="UniPathway" id="UPA00665"/>
<protein>
    <recommendedName>
        <fullName evidence="9">Lipoprotein signal peptidase</fullName>
        <ecNumber evidence="9">3.4.23.36</ecNumber>
    </recommendedName>
    <alternativeName>
        <fullName evidence="9">Prolipoprotein signal peptidase</fullName>
    </alternativeName>
    <alternativeName>
        <fullName evidence="9">Signal peptidase II</fullName>
        <shortName evidence="9">SPase II</shortName>
    </alternativeName>
</protein>
<evidence type="ECO:0000256" key="10">
    <source>
        <dbReference type="RuleBase" id="RU004181"/>
    </source>
</evidence>
<evidence type="ECO:0000256" key="3">
    <source>
        <dbReference type="ARBA" id="ARBA00022670"/>
    </source>
</evidence>
<evidence type="ECO:0000256" key="8">
    <source>
        <dbReference type="ARBA" id="ARBA00023136"/>
    </source>
</evidence>
<dbReference type="AlphaFoldDB" id="S0EV16"/>
<reference evidence="13" key="1">
    <citation type="submission" date="2013-03" db="EMBL/GenBank/DDBJ databases">
        <title>Genome sequence of Chthonomonas calidirosea, the first sequenced genome from the Armatimonadetes phylum (formally candidate division OP10).</title>
        <authorList>
            <person name="Lee K.C.Y."/>
            <person name="Morgan X.C."/>
            <person name="Dunfield P.F."/>
            <person name="Tamas I."/>
            <person name="Houghton K.M."/>
            <person name="Vyssotski M."/>
            <person name="Ryan J.L.J."/>
            <person name="Lagutin K."/>
            <person name="McDonald I.R."/>
            <person name="Stott M.B."/>
        </authorList>
    </citation>
    <scope>NUCLEOTIDE SEQUENCE [LARGE SCALE GENOMIC DNA]</scope>
    <source>
        <strain evidence="13">DSM 23976 / ICMP 18418 / T49</strain>
    </source>
</reference>
<keyword evidence="5 9" id="KW-0064">Aspartyl protease</keyword>
<dbReference type="PANTHER" id="PTHR33695:SF1">
    <property type="entry name" value="LIPOPROTEIN SIGNAL PEPTIDASE"/>
    <property type="match status" value="1"/>
</dbReference>
<name>S0EV16_CHTCT</name>
<evidence type="ECO:0000256" key="4">
    <source>
        <dbReference type="ARBA" id="ARBA00022692"/>
    </source>
</evidence>
<evidence type="ECO:0000256" key="1">
    <source>
        <dbReference type="ARBA" id="ARBA00006139"/>
    </source>
</evidence>
<dbReference type="PRINTS" id="PR00781">
    <property type="entry name" value="LIPOSIGPTASE"/>
</dbReference>
<dbReference type="FunCoup" id="S0EV16">
    <property type="interactions" value="344"/>
</dbReference>
<dbReference type="KEGG" id="ccz:CCALI_01738"/>
<evidence type="ECO:0000256" key="2">
    <source>
        <dbReference type="ARBA" id="ARBA00022475"/>
    </source>
</evidence>
<dbReference type="GO" id="GO:0005886">
    <property type="term" value="C:plasma membrane"/>
    <property type="evidence" value="ECO:0007669"/>
    <property type="project" value="UniProtKB-SubCell"/>
</dbReference>
<evidence type="ECO:0000256" key="11">
    <source>
        <dbReference type="SAM" id="MobiDB-lite"/>
    </source>
</evidence>
<evidence type="ECO:0000256" key="6">
    <source>
        <dbReference type="ARBA" id="ARBA00022801"/>
    </source>
</evidence>
<dbReference type="EMBL" id="HF951689">
    <property type="protein sequence ID" value="CCW35551.1"/>
    <property type="molecule type" value="Genomic_DNA"/>
</dbReference>
<keyword evidence="13" id="KW-1185">Reference proteome</keyword>
<dbReference type="GO" id="GO:0006508">
    <property type="term" value="P:proteolysis"/>
    <property type="evidence" value="ECO:0007669"/>
    <property type="project" value="UniProtKB-KW"/>
</dbReference>
<comment type="caution">
    <text evidence="9">Lacks conserved residue(s) required for the propagation of feature annotation.</text>
</comment>
<accession>S0EV16</accession>
<keyword evidence="6 9" id="KW-0378">Hydrolase</keyword>
<feature type="active site" evidence="9">
    <location>
        <position position="196"/>
    </location>
</feature>
<dbReference type="NCBIfam" id="TIGR00077">
    <property type="entry name" value="lspA"/>
    <property type="match status" value="1"/>
</dbReference>
<dbReference type="HOGENOM" id="CLU_1150271_0_0_0"/>
<organism evidence="12 13">
    <name type="scientific">Chthonomonas calidirosea (strain DSM 23976 / ICMP 18418 / T49)</name>
    <dbReference type="NCBI Taxonomy" id="1303518"/>
    <lineage>
        <taxon>Bacteria</taxon>
        <taxon>Bacillati</taxon>
        <taxon>Armatimonadota</taxon>
        <taxon>Chthonomonadia</taxon>
        <taxon>Chthonomonadales</taxon>
        <taxon>Chthonomonadaceae</taxon>
        <taxon>Chthonomonas</taxon>
    </lineage>
</organism>
<gene>
    <name evidence="9" type="primary">lspA</name>
    <name evidence="12" type="ORF">CCALI_01738</name>
</gene>
<dbReference type="HAMAP" id="MF_00161">
    <property type="entry name" value="LspA"/>
    <property type="match status" value="1"/>
</dbReference>
<feature type="active site" evidence="9">
    <location>
        <position position="180"/>
    </location>
</feature>
<evidence type="ECO:0000256" key="7">
    <source>
        <dbReference type="ARBA" id="ARBA00022989"/>
    </source>
</evidence>
<dbReference type="Pfam" id="PF01252">
    <property type="entry name" value="Peptidase_A8"/>
    <property type="match status" value="1"/>
</dbReference>
<keyword evidence="12" id="KW-0449">Lipoprotein</keyword>
<dbReference type="STRING" id="454171.CP488_02354"/>
<comment type="subcellular location">
    <subcellularLocation>
        <location evidence="9">Cell membrane</location>
        <topology evidence="9">Multi-pass membrane protein</topology>
    </subcellularLocation>
</comment>
<comment type="function">
    <text evidence="9">This protein specifically catalyzes the removal of signal peptides from prolipoproteins.</text>
</comment>
<dbReference type="OrthoDB" id="9810259at2"/>
<dbReference type="EC" id="3.4.23.36" evidence="9"/>
<comment type="catalytic activity">
    <reaction evidence="9">
        <text>Release of signal peptides from bacterial membrane prolipoproteins. Hydrolyzes -Xaa-Yaa-Zaa-|-(S,diacylglyceryl)Cys-, in which Xaa is hydrophobic (preferably Leu), and Yaa (Ala or Ser) and Zaa (Gly or Ala) have small, neutral side chains.</text>
        <dbReference type="EC" id="3.4.23.36"/>
    </reaction>
</comment>
<evidence type="ECO:0000256" key="9">
    <source>
        <dbReference type="HAMAP-Rule" id="MF_00161"/>
    </source>
</evidence>
<keyword evidence="2 9" id="KW-1003">Cell membrane</keyword>
<keyword evidence="4 9" id="KW-0812">Transmembrane</keyword>
<keyword evidence="8 9" id="KW-0472">Membrane</keyword>
<feature type="transmembrane region" description="Helical" evidence="9">
    <location>
        <begin position="189"/>
        <end position="212"/>
    </location>
</feature>
<evidence type="ECO:0000313" key="13">
    <source>
        <dbReference type="Proteomes" id="UP000014227"/>
    </source>
</evidence>
<dbReference type="eggNOG" id="COG0597">
    <property type="taxonomic scope" value="Bacteria"/>
</dbReference>
<comment type="pathway">
    <text evidence="9">Protein modification; lipoprotein biosynthesis (signal peptide cleavage).</text>
</comment>
<dbReference type="Proteomes" id="UP000014227">
    <property type="component" value="Chromosome I"/>
</dbReference>
<dbReference type="PATRIC" id="fig|1303518.3.peg.1793"/>
<dbReference type="PANTHER" id="PTHR33695">
    <property type="entry name" value="LIPOPROTEIN SIGNAL PEPTIDASE"/>
    <property type="match status" value="1"/>
</dbReference>
<dbReference type="InParanoid" id="S0EV16"/>
<keyword evidence="7 9" id="KW-1133">Transmembrane helix</keyword>
<sequence>MSPTLTVPFGHIRLELSISLGTCLPTPTVVQKGRGTIEHMEDSVQKVATAPLREQVQVEAQRVRALRPVYFYLIVSIVFFSDQLSKHWVQTHLIPEGPSRPIFGSAFLLTLTHNTGGAWGLLPRGNPLFIIFAIVAAITLLYAYHRMLHVDLLVGTSFALALGGALGNLTDRLSLGYVVDFFDVRIIRWPIFNIADSAITLGITLLLIHFLVSLWNEKAHPHTPPAVEPTETACSEPMQTE</sequence>